<feature type="transmembrane region" description="Helical" evidence="1">
    <location>
        <begin position="6"/>
        <end position="22"/>
    </location>
</feature>
<sequence>MNIIQIVLMLFVSFMYIYWILIYKISYFYRAIVTLIYIVGIIFILFPNYANNLASVFEVGRGADLIMYFSLVTFTFFHLRMYSKNRKLEQDVTKIVRENAIQNVIKPKI</sequence>
<dbReference type="AlphaFoldDB" id="A0AAJ4X883"/>
<organism evidence="2 3">
    <name type="scientific">Sphingobacterium mizutaii</name>
    <dbReference type="NCBI Taxonomy" id="1010"/>
    <lineage>
        <taxon>Bacteria</taxon>
        <taxon>Pseudomonadati</taxon>
        <taxon>Bacteroidota</taxon>
        <taxon>Sphingobacteriia</taxon>
        <taxon>Sphingobacteriales</taxon>
        <taxon>Sphingobacteriaceae</taxon>
        <taxon>Sphingobacterium</taxon>
    </lineage>
</organism>
<name>A0AAJ4X883_9SPHI</name>
<dbReference type="Proteomes" id="UP000215355">
    <property type="component" value="Chromosome 1"/>
</dbReference>
<reference evidence="2 3" key="1">
    <citation type="submission" date="2017-06" db="EMBL/GenBank/DDBJ databases">
        <authorList>
            <consortium name="Pathogen Informatics"/>
        </authorList>
    </citation>
    <scope>NUCLEOTIDE SEQUENCE [LARGE SCALE GENOMIC DNA]</scope>
    <source>
        <strain evidence="2 3">NCTC12149</strain>
    </source>
</reference>
<protein>
    <submittedName>
        <fullName evidence="2">Uncharacterized conserved protein</fullName>
    </submittedName>
</protein>
<gene>
    <name evidence="2" type="ORF">SAMEA4412673_00265</name>
</gene>
<proteinExistence type="predicted"/>
<evidence type="ECO:0000256" key="1">
    <source>
        <dbReference type="SAM" id="Phobius"/>
    </source>
</evidence>
<dbReference type="RefSeq" id="WP_093100940.1">
    <property type="nucleotide sequence ID" value="NZ_FNGK01000009.1"/>
</dbReference>
<keyword evidence="1" id="KW-0472">Membrane</keyword>
<dbReference type="EMBL" id="LT906468">
    <property type="protein sequence ID" value="SNV37995.1"/>
    <property type="molecule type" value="Genomic_DNA"/>
</dbReference>
<feature type="transmembrane region" description="Helical" evidence="1">
    <location>
        <begin position="65"/>
        <end position="82"/>
    </location>
</feature>
<dbReference type="Pfam" id="PF10066">
    <property type="entry name" value="DUF2304"/>
    <property type="match status" value="1"/>
</dbReference>
<evidence type="ECO:0000313" key="2">
    <source>
        <dbReference type="EMBL" id="SNV37995.1"/>
    </source>
</evidence>
<keyword evidence="1" id="KW-0812">Transmembrane</keyword>
<evidence type="ECO:0000313" key="3">
    <source>
        <dbReference type="Proteomes" id="UP000215355"/>
    </source>
</evidence>
<keyword evidence="1" id="KW-1133">Transmembrane helix</keyword>
<accession>A0AAJ4X883</accession>
<feature type="transmembrane region" description="Helical" evidence="1">
    <location>
        <begin position="27"/>
        <end position="45"/>
    </location>
</feature>
<dbReference type="InterPro" id="IPR019277">
    <property type="entry name" value="DUF2304"/>
</dbReference>
<dbReference type="KEGG" id="smiz:4412673_00265"/>